<dbReference type="InterPro" id="IPR017030">
    <property type="entry name" value="Vir_effector_SfrC"/>
</dbReference>
<evidence type="ECO:0000256" key="1">
    <source>
        <dbReference type="SAM" id="Coils"/>
    </source>
</evidence>
<feature type="compositionally biased region" description="Low complexity" evidence="2">
    <location>
        <begin position="699"/>
        <end position="728"/>
    </location>
</feature>
<dbReference type="EMBL" id="LT546645">
    <property type="protein sequence ID" value="SAI70734.1"/>
    <property type="molecule type" value="Genomic_DNA"/>
</dbReference>
<dbReference type="STRING" id="123899.SAMEA3906487_02409"/>
<evidence type="ECO:0000313" key="3">
    <source>
        <dbReference type="EMBL" id="SAI70734.1"/>
    </source>
</evidence>
<organism evidence="3 4">
    <name type="scientific">Bordetella trematum</name>
    <dbReference type="NCBI Taxonomy" id="123899"/>
    <lineage>
        <taxon>Bacteria</taxon>
        <taxon>Pseudomonadati</taxon>
        <taxon>Pseudomonadota</taxon>
        <taxon>Betaproteobacteria</taxon>
        <taxon>Burkholderiales</taxon>
        <taxon>Alcaligenaceae</taxon>
        <taxon>Bordetella</taxon>
    </lineage>
</organism>
<dbReference type="PATRIC" id="fig|123899.6.peg.2396"/>
<dbReference type="RefSeq" id="WP_025518149.1">
    <property type="nucleotide sequence ID" value="NZ_CP016340.1"/>
</dbReference>
<protein>
    <submittedName>
        <fullName evidence="3">Virulence factor</fullName>
    </submittedName>
</protein>
<name>A0A157NND3_9BORD</name>
<dbReference type="PIRSF" id="PIRSF034586">
    <property type="entry name" value="Vir_effector_SfrC"/>
    <property type="match status" value="1"/>
</dbReference>
<dbReference type="KEGG" id="btrm:SAMEA390648702409"/>
<evidence type="ECO:0000313" key="4">
    <source>
        <dbReference type="Proteomes" id="UP000076825"/>
    </source>
</evidence>
<keyword evidence="4" id="KW-1185">Reference proteome</keyword>
<dbReference type="OrthoDB" id="1060501at2"/>
<proteinExistence type="predicted"/>
<dbReference type="Proteomes" id="UP000076825">
    <property type="component" value="Chromosome 1"/>
</dbReference>
<accession>A0A157NND3</accession>
<sequence>MTTEKQALLAREWGAVLDGAGQAIEWVEQVRGDSRRLDNDADSLLRQLRQMRNKSRDLQQAAATPMAIGFFGVSQAGKSFLISALGADADGQFETDYGGQRVNFISHVNPPGTGKEATGLVTRFTRAAQPAEDPAFPIEVRLMREVDLAKILCNSWFNDFDQNRVEYRLDETRIERVLSRFEGREAGAVQAGVDADDVVSLWDYARVSFERPLHALENGYWQQAMRLAPRLAAHERAELFSLLWGEIPELTRCYADIAASLGRLDYAQTAFLPLQALTSTVDGRLQYGRDSIMSVDVLLRPNEGKRIEARPCVQGRLAAPVSVDLQHLAVLTLELVFPLRDEPREPCVASVDLLDFPGYRGRYTARELSDVPAEGNPVAQLLLRGKVAYLFERYTDTQAMNGLVMCTHEQSDVSDIAKVLERWVDRSQGDSPQARAGRACGLFWAITKFDLRLQRMLGLTDGAQIDESWYGMIHGTMEDRYGGLGFMKAWSTGPAGEVPFNNVYLVRKPGMEISFIRLNGQREEIDPQRRARLDALGRDFVAHPSIRQRVAQPQQAWDAVLVENDGGMSRLAEGLSRIVDIDFKLDRLRQQLQDEREGKTGVLHRLAQYHQSIDGDDLALKKQRGQQLAQALYGARKAIPELMHALELQREDLRDLYLNGLKTPEGEDEAVSPAAAEAPVESNPFAAAASAANPFAAAEPNPFAAEPNPFAAEPGPFGAAPASAPAGARQPALKTADHRYAQAVFQRWVAHLRELPQRTHLLASLGIAPELADMLVEELVTAAHRMQLQEQIEARLTQRQDSSSRREQLAMRQVLRAQLALHDFLAWLGFLEIDQAQRPLSLVNKQHLFTATTRLDAAGLPDLDAQPLDTNAQYAGYWLTGLTDVVLNNAGHAAGRDISLEQNQALGRILQGFTQA</sequence>
<dbReference type="Pfam" id="PF10139">
    <property type="entry name" value="Virul_Fac"/>
    <property type="match status" value="1"/>
</dbReference>
<dbReference type="AlphaFoldDB" id="A0A157NND3"/>
<gene>
    <name evidence="3" type="primary">srfC</name>
    <name evidence="3" type="ORF">SAMEA3906487_02409</name>
</gene>
<reference evidence="3 4" key="1">
    <citation type="submission" date="2016-04" db="EMBL/GenBank/DDBJ databases">
        <authorList>
            <consortium name="Pathogen Informatics"/>
        </authorList>
    </citation>
    <scope>NUCLEOTIDE SEQUENCE [LARGE SCALE GENOMIC DNA]</scope>
    <source>
        <strain evidence="3 4">H044680328</strain>
    </source>
</reference>
<dbReference type="GeneID" id="56590330"/>
<feature type="coiled-coil region" evidence="1">
    <location>
        <begin position="34"/>
        <end position="61"/>
    </location>
</feature>
<keyword evidence="1" id="KW-0175">Coiled coil</keyword>
<feature type="region of interest" description="Disordered" evidence="2">
    <location>
        <begin position="699"/>
        <end position="733"/>
    </location>
</feature>
<evidence type="ECO:0000256" key="2">
    <source>
        <dbReference type="SAM" id="MobiDB-lite"/>
    </source>
</evidence>
<dbReference type="eggNOG" id="COG4458">
    <property type="taxonomic scope" value="Bacteria"/>
</dbReference>